<reference evidence="2 3" key="1">
    <citation type="journal article" date="2024" name="J Genomics">
        <title>Draft genome sequencing and assembly of Favolaschia claudopus CIRM-BRFM 2984 isolated from oak limbs.</title>
        <authorList>
            <person name="Navarro D."/>
            <person name="Drula E."/>
            <person name="Chaduli D."/>
            <person name="Cazenave R."/>
            <person name="Ahrendt S."/>
            <person name="Wang J."/>
            <person name="Lipzen A."/>
            <person name="Daum C."/>
            <person name="Barry K."/>
            <person name="Grigoriev I.V."/>
            <person name="Favel A."/>
            <person name="Rosso M.N."/>
            <person name="Martin F."/>
        </authorList>
    </citation>
    <scope>NUCLEOTIDE SEQUENCE [LARGE SCALE GENOMIC DNA]</scope>
    <source>
        <strain evidence="2 3">CIRM-BRFM 2984</strain>
    </source>
</reference>
<dbReference type="AlphaFoldDB" id="A0AAW0AF31"/>
<evidence type="ECO:0000313" key="2">
    <source>
        <dbReference type="EMBL" id="KAK7007643.1"/>
    </source>
</evidence>
<dbReference type="Proteomes" id="UP001362999">
    <property type="component" value="Unassembled WGS sequence"/>
</dbReference>
<sequence>MRLHVQGLVPHRRSTSPSLSTRSATTPFTPLNTQYPTHPHHCHYQGRGPLRLGLHPPPRHPQDLPSFPLDQMNPKSSSSSDTQNTIHLTPLPHFPCSSLRRRGRAVSGSRVEAVAIGEGWKEERVVAGLWTLAESNCKPQSHSHIDIVTHGTEWIRCRQRRSLPRRQEGRKVVEEARNRRRRTRVRRWPLSSELPAMVLSIL</sequence>
<dbReference type="EMBL" id="JAWWNJ010000070">
    <property type="protein sequence ID" value="KAK7007643.1"/>
    <property type="molecule type" value="Genomic_DNA"/>
</dbReference>
<evidence type="ECO:0000256" key="1">
    <source>
        <dbReference type="SAM" id="MobiDB-lite"/>
    </source>
</evidence>
<gene>
    <name evidence="2" type="ORF">R3P38DRAFT_1659026</name>
</gene>
<feature type="region of interest" description="Disordered" evidence="1">
    <location>
        <begin position="1"/>
        <end position="83"/>
    </location>
</feature>
<organism evidence="2 3">
    <name type="scientific">Favolaschia claudopus</name>
    <dbReference type="NCBI Taxonomy" id="2862362"/>
    <lineage>
        <taxon>Eukaryota</taxon>
        <taxon>Fungi</taxon>
        <taxon>Dikarya</taxon>
        <taxon>Basidiomycota</taxon>
        <taxon>Agaricomycotina</taxon>
        <taxon>Agaricomycetes</taxon>
        <taxon>Agaricomycetidae</taxon>
        <taxon>Agaricales</taxon>
        <taxon>Marasmiineae</taxon>
        <taxon>Mycenaceae</taxon>
        <taxon>Favolaschia</taxon>
    </lineage>
</organism>
<name>A0AAW0AF31_9AGAR</name>
<feature type="compositionally biased region" description="Low complexity" evidence="1">
    <location>
        <begin position="15"/>
        <end position="27"/>
    </location>
</feature>
<evidence type="ECO:0000313" key="3">
    <source>
        <dbReference type="Proteomes" id="UP001362999"/>
    </source>
</evidence>
<comment type="caution">
    <text evidence="2">The sequence shown here is derived from an EMBL/GenBank/DDBJ whole genome shotgun (WGS) entry which is preliminary data.</text>
</comment>
<feature type="compositionally biased region" description="Polar residues" evidence="1">
    <location>
        <begin position="73"/>
        <end position="83"/>
    </location>
</feature>
<protein>
    <submittedName>
        <fullName evidence="2">Uncharacterized protein</fullName>
    </submittedName>
</protein>
<accession>A0AAW0AF31</accession>
<proteinExistence type="predicted"/>
<keyword evidence="3" id="KW-1185">Reference proteome</keyword>